<organism evidence="3 6">
    <name type="scientific">Streptococcus gordonii</name>
    <dbReference type="NCBI Taxonomy" id="1302"/>
    <lineage>
        <taxon>Bacteria</taxon>
        <taxon>Bacillati</taxon>
        <taxon>Bacillota</taxon>
        <taxon>Bacilli</taxon>
        <taxon>Lactobacillales</taxon>
        <taxon>Streptococcaceae</taxon>
        <taxon>Streptococcus</taxon>
    </lineage>
</organism>
<proteinExistence type="predicted"/>
<dbReference type="AlphaFoldDB" id="A0A139MZ53"/>
<sequence>MFKKYMKAFLIACCSLFVLTGCGNNSNSNSSSSTAKTSTLDGKWEAVDFRSSVERSLGYQDFDEEKATRLSYSDGWKDLAPTLNISNNNVEFEYTAPMRTCLGNFYDYYLKKYSASTISKDGFIKARFRKLKTDLATYQSHMKYTTYDSNDNDYTVHSLLRNGKIDTKNHTITFPETPNILQLVVLSIADVTNEKTYNYTIEGDILTLTLESRDEVNDVTAYFKVKFKKVPETKDKE</sequence>
<reference evidence="4" key="3">
    <citation type="submission" date="2021-07" db="EMBL/GenBank/DDBJ databases">
        <title>Occurrence of streptococci in the human mouth that bind to a non-human glycan.</title>
        <authorList>
            <person name="Cross B."/>
            <person name="Thamadilok S."/>
            <person name="Bensing B."/>
            <person name="Sasmal A."/>
            <person name="Khedri Z."/>
            <person name="Deng L."/>
            <person name="Yu H."/>
            <person name="Mehta A."/>
            <person name="Aluvathingal J."/>
            <person name="Nadendla S."/>
            <person name="Vickerman M."/>
            <person name="Chen X."/>
            <person name="Dewhirst F."/>
            <person name="Gill A."/>
            <person name="Lettrichova I."/>
            <person name="Diaz S."/>
            <person name="Gill S."/>
            <person name="Tettelin H."/>
            <person name="Iverson T."/>
            <person name="Sullam P."/>
            <person name="Varki A."/>
            <person name="Ruhl S."/>
        </authorList>
    </citation>
    <scope>NUCLEOTIDE SEQUENCE</scope>
    <source>
        <strain evidence="4">SK9</strain>
    </source>
</reference>
<dbReference type="EMBL" id="JAHZQA010000008">
    <property type="protein sequence ID" value="MBZ2128235.1"/>
    <property type="molecule type" value="Genomic_DNA"/>
</dbReference>
<evidence type="ECO:0000313" key="5">
    <source>
        <dbReference type="Proteomes" id="UP000033375"/>
    </source>
</evidence>
<keyword evidence="1" id="KW-0732">Signal</keyword>
<feature type="signal peptide" evidence="1">
    <location>
        <begin position="1"/>
        <end position="20"/>
    </location>
</feature>
<reference evidence="2 5" key="1">
    <citation type="submission" date="2015-02" db="EMBL/GenBank/DDBJ databases">
        <title>Evolution of amylase-binding proteins of oral streptococcal species.</title>
        <authorList>
            <person name="Haase E.M."/>
        </authorList>
    </citation>
    <scope>NUCLEOTIDE SEQUENCE [LARGE SCALE GENOMIC DNA]</scope>
    <source>
        <strain evidence="2">NCTC 10712</strain>
        <strain evidence="5">UB10712</strain>
    </source>
</reference>
<feature type="chain" id="PRO_5043134510" evidence="1">
    <location>
        <begin position="21"/>
        <end position="237"/>
    </location>
</feature>
<gene>
    <name evidence="4" type="ORF">K1I74_09215</name>
    <name evidence="3" type="ORF">SGODD07_01982</name>
    <name evidence="2" type="ORF">TZ88_01167</name>
</gene>
<dbReference type="Proteomes" id="UP000033375">
    <property type="component" value="Unassembled WGS sequence"/>
</dbReference>
<dbReference type="RefSeq" id="WP_045634757.1">
    <property type="nucleotide sequence ID" value="NZ_JAHZQA010000008.1"/>
</dbReference>
<accession>A0A139MZ53</accession>
<comment type="caution">
    <text evidence="3">The sequence shown here is derived from an EMBL/GenBank/DDBJ whole genome shotgun (WGS) entry which is preliminary data.</text>
</comment>
<dbReference type="EMBL" id="JYGN01000004">
    <property type="protein sequence ID" value="KJQ64226.1"/>
    <property type="molecule type" value="Genomic_DNA"/>
</dbReference>
<protein>
    <submittedName>
        <fullName evidence="3">Putative lipoprotein</fullName>
    </submittedName>
</protein>
<evidence type="ECO:0000313" key="2">
    <source>
        <dbReference type="EMBL" id="KJQ64226.1"/>
    </source>
</evidence>
<dbReference type="Proteomes" id="UP000070096">
    <property type="component" value="Unassembled WGS sequence"/>
</dbReference>
<dbReference type="EMBL" id="LQRC01000257">
    <property type="protein sequence ID" value="KXT68837.1"/>
    <property type="molecule type" value="Genomic_DNA"/>
</dbReference>
<dbReference type="PATRIC" id="fig|1302.21.peg.2191"/>
<name>A0A139MZ53_STRGN</name>
<keyword evidence="3" id="KW-0449">Lipoprotein</keyword>
<dbReference type="PROSITE" id="PS51257">
    <property type="entry name" value="PROKAR_LIPOPROTEIN"/>
    <property type="match status" value="1"/>
</dbReference>
<evidence type="ECO:0000313" key="6">
    <source>
        <dbReference type="Proteomes" id="UP000070096"/>
    </source>
</evidence>
<evidence type="ECO:0000313" key="3">
    <source>
        <dbReference type="EMBL" id="KXT68837.1"/>
    </source>
</evidence>
<reference evidence="3 6" key="2">
    <citation type="submission" date="2016-01" db="EMBL/GenBank/DDBJ databases">
        <title>Highly variable Streptococcus oralis are common among viridans streptococci isolated from primates.</title>
        <authorList>
            <person name="Denapaite D."/>
            <person name="Rieger M."/>
            <person name="Koendgen S."/>
            <person name="Brueckner R."/>
            <person name="Ochigava I."/>
            <person name="Kappeler P."/>
            <person name="Maetz-Rensing K."/>
            <person name="Leendertz F."/>
            <person name="Hakenbeck R."/>
        </authorList>
    </citation>
    <scope>NUCLEOTIDE SEQUENCE [LARGE SCALE GENOMIC DNA]</scope>
    <source>
        <strain evidence="3 6">DD07</strain>
    </source>
</reference>
<dbReference type="Proteomes" id="UP000826921">
    <property type="component" value="Unassembled WGS sequence"/>
</dbReference>
<evidence type="ECO:0000256" key="1">
    <source>
        <dbReference type="SAM" id="SignalP"/>
    </source>
</evidence>
<evidence type="ECO:0000313" key="4">
    <source>
        <dbReference type="EMBL" id="MBZ2128235.1"/>
    </source>
</evidence>